<comment type="caution">
    <text evidence="2">The sequence shown here is derived from an EMBL/GenBank/DDBJ whole genome shotgun (WGS) entry which is preliminary data.</text>
</comment>
<dbReference type="AlphaFoldDB" id="A0A1V6U1G9"/>
<dbReference type="EMBL" id="MLKD01000001">
    <property type="protein sequence ID" value="OQE32204.1"/>
    <property type="molecule type" value="Genomic_DNA"/>
</dbReference>
<sequence length="116" mass="13052">MRLAVLSLLSTLAAADPGWWFFDAWDGLSCGDAPQNGQVFFSTQGNGEQFCVNFDNSQRAYSYAATYSDYDVEVRGYLNEHCEGPSKPLINNTCTNPSIEIPYIRSWRIFNTGDEF</sequence>
<accession>A0A1V6U1G9</accession>
<keyword evidence="3" id="KW-1185">Reference proteome</keyword>
<feature type="chain" id="PRO_5012121986" description="AA1-like domain-containing protein" evidence="1">
    <location>
        <begin position="16"/>
        <end position="116"/>
    </location>
</feature>
<proteinExistence type="predicted"/>
<gene>
    <name evidence="2" type="ORF">PENSTE_c001G09812</name>
</gene>
<reference evidence="3" key="1">
    <citation type="journal article" date="2017" name="Nat. Microbiol.">
        <title>Global analysis of biosynthetic gene clusters reveals vast potential of secondary metabolite production in Penicillium species.</title>
        <authorList>
            <person name="Nielsen J.C."/>
            <person name="Grijseels S."/>
            <person name="Prigent S."/>
            <person name="Ji B."/>
            <person name="Dainat J."/>
            <person name="Nielsen K.F."/>
            <person name="Frisvad J.C."/>
            <person name="Workman M."/>
            <person name="Nielsen J."/>
        </authorList>
    </citation>
    <scope>NUCLEOTIDE SEQUENCE [LARGE SCALE GENOMIC DNA]</scope>
    <source>
        <strain evidence="3">IBT 24891</strain>
    </source>
</reference>
<name>A0A1V6U1G9_9EURO</name>
<evidence type="ECO:0000313" key="3">
    <source>
        <dbReference type="Proteomes" id="UP000191285"/>
    </source>
</evidence>
<dbReference type="Proteomes" id="UP000191285">
    <property type="component" value="Unassembled WGS sequence"/>
</dbReference>
<organism evidence="2 3">
    <name type="scientific">Penicillium steckii</name>
    <dbReference type="NCBI Taxonomy" id="303698"/>
    <lineage>
        <taxon>Eukaryota</taxon>
        <taxon>Fungi</taxon>
        <taxon>Dikarya</taxon>
        <taxon>Ascomycota</taxon>
        <taxon>Pezizomycotina</taxon>
        <taxon>Eurotiomycetes</taxon>
        <taxon>Eurotiomycetidae</taxon>
        <taxon>Eurotiales</taxon>
        <taxon>Aspergillaceae</taxon>
        <taxon>Penicillium</taxon>
    </lineage>
</organism>
<evidence type="ECO:0000256" key="1">
    <source>
        <dbReference type="SAM" id="SignalP"/>
    </source>
</evidence>
<feature type="signal peptide" evidence="1">
    <location>
        <begin position="1"/>
        <end position="15"/>
    </location>
</feature>
<dbReference type="OrthoDB" id="4345114at2759"/>
<protein>
    <recommendedName>
        <fullName evidence="4">AA1-like domain-containing protein</fullName>
    </recommendedName>
</protein>
<keyword evidence="1" id="KW-0732">Signal</keyword>
<evidence type="ECO:0008006" key="4">
    <source>
        <dbReference type="Google" id="ProtNLM"/>
    </source>
</evidence>
<evidence type="ECO:0000313" key="2">
    <source>
        <dbReference type="EMBL" id="OQE32204.1"/>
    </source>
</evidence>